<dbReference type="Proteomes" id="UP000193467">
    <property type="component" value="Unassembled WGS sequence"/>
</dbReference>
<organism evidence="2 3">
    <name type="scientific">Leucosporidium creatinivorum</name>
    <dbReference type="NCBI Taxonomy" id="106004"/>
    <lineage>
        <taxon>Eukaryota</taxon>
        <taxon>Fungi</taxon>
        <taxon>Dikarya</taxon>
        <taxon>Basidiomycota</taxon>
        <taxon>Pucciniomycotina</taxon>
        <taxon>Microbotryomycetes</taxon>
        <taxon>Leucosporidiales</taxon>
        <taxon>Leucosporidium</taxon>
    </lineage>
</organism>
<feature type="compositionally biased region" description="Low complexity" evidence="1">
    <location>
        <begin position="85"/>
        <end position="107"/>
    </location>
</feature>
<evidence type="ECO:0000313" key="3">
    <source>
        <dbReference type="Proteomes" id="UP000193467"/>
    </source>
</evidence>
<feature type="region of interest" description="Disordered" evidence="1">
    <location>
        <begin position="1"/>
        <end position="171"/>
    </location>
</feature>
<evidence type="ECO:0000313" key="2">
    <source>
        <dbReference type="EMBL" id="ORY64729.1"/>
    </source>
</evidence>
<accession>A0A1Y2DZT3</accession>
<evidence type="ECO:0000256" key="1">
    <source>
        <dbReference type="SAM" id="MobiDB-lite"/>
    </source>
</evidence>
<dbReference type="InParanoid" id="A0A1Y2DZT3"/>
<feature type="compositionally biased region" description="Acidic residues" evidence="1">
    <location>
        <begin position="108"/>
        <end position="120"/>
    </location>
</feature>
<feature type="compositionally biased region" description="Low complexity" evidence="1">
    <location>
        <begin position="1"/>
        <end position="10"/>
    </location>
</feature>
<reference evidence="2 3" key="1">
    <citation type="submission" date="2016-07" db="EMBL/GenBank/DDBJ databases">
        <title>Pervasive Adenine N6-methylation of Active Genes in Fungi.</title>
        <authorList>
            <consortium name="DOE Joint Genome Institute"/>
            <person name="Mondo S.J."/>
            <person name="Dannebaum R.O."/>
            <person name="Kuo R.C."/>
            <person name="Labutti K."/>
            <person name="Haridas S."/>
            <person name="Kuo A."/>
            <person name="Salamov A."/>
            <person name="Ahrendt S.R."/>
            <person name="Lipzen A."/>
            <person name="Sullivan W."/>
            <person name="Andreopoulos W.B."/>
            <person name="Clum A."/>
            <person name="Lindquist E."/>
            <person name="Daum C."/>
            <person name="Ramamoorthy G.K."/>
            <person name="Gryganskyi A."/>
            <person name="Culley D."/>
            <person name="Magnuson J.K."/>
            <person name="James T.Y."/>
            <person name="O'Malley M.A."/>
            <person name="Stajich J.E."/>
            <person name="Spatafora J.W."/>
            <person name="Visel A."/>
            <person name="Grigoriev I.V."/>
        </authorList>
    </citation>
    <scope>NUCLEOTIDE SEQUENCE [LARGE SCALE GENOMIC DNA]</scope>
    <source>
        <strain evidence="2 3">62-1032</strain>
    </source>
</reference>
<dbReference type="EMBL" id="MCGR01000065">
    <property type="protein sequence ID" value="ORY64729.1"/>
    <property type="molecule type" value="Genomic_DNA"/>
</dbReference>
<comment type="caution">
    <text evidence="2">The sequence shown here is derived from an EMBL/GenBank/DDBJ whole genome shotgun (WGS) entry which is preliminary data.</text>
</comment>
<keyword evidence="3" id="KW-1185">Reference proteome</keyword>
<gene>
    <name evidence="2" type="ORF">BCR35DRAFT_334640</name>
</gene>
<feature type="compositionally biased region" description="Polar residues" evidence="1">
    <location>
        <begin position="42"/>
        <end position="67"/>
    </location>
</feature>
<name>A0A1Y2DZT3_9BASI</name>
<feature type="non-terminal residue" evidence="2">
    <location>
        <position position="171"/>
    </location>
</feature>
<protein>
    <submittedName>
        <fullName evidence="2">Uncharacterized protein</fullName>
    </submittedName>
</protein>
<proteinExistence type="predicted"/>
<feature type="compositionally biased region" description="Low complexity" evidence="1">
    <location>
        <begin position="147"/>
        <end position="171"/>
    </location>
</feature>
<sequence length="171" mass="16969">MAGEVITIDSSSDDDSPPPIRAPPTSSTSSNNALAPHGSAGGSNPQQQRPSGTFGPSQGAASSSTNVKAAARPITARKSTGSKNSAPSSRGAGPAAGSKGAPVQLDLSDSDSEEEEEDDLQVANALRPSSKAKKQVISDSSDDDPIAIRPSASPAKARPSSTAAPAKAPTP</sequence>
<dbReference type="AlphaFoldDB" id="A0A1Y2DZT3"/>